<dbReference type="PANTHER" id="PTHR13822">
    <property type="entry name" value="ATP SYNTHASE DELTA/EPSILON CHAIN"/>
    <property type="match status" value="1"/>
</dbReference>
<evidence type="ECO:0000256" key="3">
    <source>
        <dbReference type="ARBA" id="ARBA00022448"/>
    </source>
</evidence>
<dbReference type="Proteomes" id="UP000695007">
    <property type="component" value="Unplaced"/>
</dbReference>
<dbReference type="InterPro" id="IPR001469">
    <property type="entry name" value="ATP_synth_F1_dsu/esu"/>
</dbReference>
<evidence type="ECO:0000256" key="4">
    <source>
        <dbReference type="ARBA" id="ARBA00022781"/>
    </source>
</evidence>
<dbReference type="RefSeq" id="XP_011504204.1">
    <property type="nucleotide sequence ID" value="XM_011505902.1"/>
</dbReference>
<dbReference type="AlphaFoldDB" id="A0AAJ7E1B4"/>
<dbReference type="CDD" id="cd12152">
    <property type="entry name" value="F1-ATPase_delta"/>
    <property type="match status" value="1"/>
</dbReference>
<dbReference type="CTD" id="31950"/>
<evidence type="ECO:0000256" key="1">
    <source>
        <dbReference type="ARBA" id="ARBA00004273"/>
    </source>
</evidence>
<dbReference type="GO" id="GO:0005743">
    <property type="term" value="C:mitochondrial inner membrane"/>
    <property type="evidence" value="ECO:0007669"/>
    <property type="project" value="UniProtKB-SubCell"/>
</dbReference>
<feature type="coiled-coil region" evidence="13">
    <location>
        <begin position="121"/>
        <end position="148"/>
    </location>
</feature>
<reference evidence="16" key="1">
    <citation type="submission" date="2025-08" db="UniProtKB">
        <authorList>
            <consortium name="RefSeq"/>
        </authorList>
    </citation>
    <scope>IDENTIFICATION</scope>
</reference>
<dbReference type="GO" id="GO:0045259">
    <property type="term" value="C:proton-transporting ATP synthase complex"/>
    <property type="evidence" value="ECO:0007669"/>
    <property type="project" value="UniProtKB-KW"/>
</dbReference>
<evidence type="ECO:0000256" key="8">
    <source>
        <dbReference type="ARBA" id="ARBA00023128"/>
    </source>
</evidence>
<accession>A0AAJ7E1B4</accession>
<evidence type="ECO:0000256" key="6">
    <source>
        <dbReference type="ARBA" id="ARBA00022946"/>
    </source>
</evidence>
<dbReference type="PANTHER" id="PTHR13822:SF7">
    <property type="entry name" value="ATP SYNTHASE SUBUNIT DELTA, MITOCHONDRIAL"/>
    <property type="match status" value="1"/>
</dbReference>
<organism evidence="15 16">
    <name type="scientific">Ceratosolen solmsi marchali</name>
    <dbReference type="NCBI Taxonomy" id="326594"/>
    <lineage>
        <taxon>Eukaryota</taxon>
        <taxon>Metazoa</taxon>
        <taxon>Ecdysozoa</taxon>
        <taxon>Arthropoda</taxon>
        <taxon>Hexapoda</taxon>
        <taxon>Insecta</taxon>
        <taxon>Pterygota</taxon>
        <taxon>Neoptera</taxon>
        <taxon>Endopterygota</taxon>
        <taxon>Hymenoptera</taxon>
        <taxon>Apocrita</taxon>
        <taxon>Proctotrupomorpha</taxon>
        <taxon>Chalcidoidea</taxon>
        <taxon>Agaonidae</taxon>
        <taxon>Agaoninae</taxon>
        <taxon>Ceratosolen</taxon>
    </lineage>
</organism>
<keyword evidence="13" id="KW-0175">Coiled coil</keyword>
<feature type="domain" description="ATP synthase F1 complex delta/epsilon subunit N-terminal" evidence="14">
    <location>
        <begin position="32"/>
        <end position="113"/>
    </location>
</feature>
<evidence type="ECO:0000256" key="7">
    <source>
        <dbReference type="ARBA" id="ARBA00023065"/>
    </source>
</evidence>
<evidence type="ECO:0000256" key="11">
    <source>
        <dbReference type="ARBA" id="ARBA00023310"/>
    </source>
</evidence>
<protein>
    <recommendedName>
        <fullName evidence="12">F-ATPase delta subunit</fullName>
    </recommendedName>
</protein>
<dbReference type="KEGG" id="csol:105367256"/>
<evidence type="ECO:0000256" key="2">
    <source>
        <dbReference type="ARBA" id="ARBA00005712"/>
    </source>
</evidence>
<keyword evidence="6" id="KW-0809">Transit peptide</keyword>
<dbReference type="HAMAP" id="MF_00530">
    <property type="entry name" value="ATP_synth_epsil_bac"/>
    <property type="match status" value="1"/>
</dbReference>
<dbReference type="Pfam" id="PF02823">
    <property type="entry name" value="ATP-synt_DE_N"/>
    <property type="match status" value="1"/>
</dbReference>
<keyword evidence="3" id="KW-0813">Transport</keyword>
<keyword evidence="7" id="KW-0406">Ion transport</keyword>
<keyword evidence="5" id="KW-0999">Mitochondrion inner membrane</keyword>
<dbReference type="SUPFAM" id="SSF51344">
    <property type="entry name" value="Epsilon subunit of F1F0-ATP synthase N-terminal domain"/>
    <property type="match status" value="1"/>
</dbReference>
<keyword evidence="8" id="KW-0496">Mitochondrion</keyword>
<keyword evidence="10" id="KW-0139">CF(1)</keyword>
<dbReference type="NCBIfam" id="TIGR01216">
    <property type="entry name" value="ATP_synt_epsi"/>
    <property type="match status" value="1"/>
</dbReference>
<dbReference type="InterPro" id="IPR036771">
    <property type="entry name" value="ATPsynth_dsu/esu_N"/>
</dbReference>
<dbReference type="Gene3D" id="2.60.15.10">
    <property type="entry name" value="F0F1 ATP synthase delta/epsilon subunit, N-terminal"/>
    <property type="match status" value="1"/>
</dbReference>
<sequence>MATISRILRSFLKNVHLQKRFYADAPPNENQMKLTFAGANKVFYDNVIVKQVDVPSFSGSFGVLPKHVPCLAVLKPGVVTVFEEKGDVKKIFVSSGTITINQDSTIQVLAEEAHPIEALDKSACRDLLNKAQDQLSRASSEKDKAEAEIALEVTKALEQAAL</sequence>
<name>A0AAJ7E1B4_9HYME</name>
<evidence type="ECO:0000256" key="9">
    <source>
        <dbReference type="ARBA" id="ARBA00023136"/>
    </source>
</evidence>
<keyword evidence="11" id="KW-0066">ATP synthesis</keyword>
<dbReference type="InterPro" id="IPR020546">
    <property type="entry name" value="ATP_synth_F1_dsu/esu_N"/>
</dbReference>
<gene>
    <name evidence="16" type="primary">LOC105367256</name>
</gene>
<evidence type="ECO:0000259" key="14">
    <source>
        <dbReference type="Pfam" id="PF02823"/>
    </source>
</evidence>
<evidence type="ECO:0000313" key="15">
    <source>
        <dbReference type="Proteomes" id="UP000695007"/>
    </source>
</evidence>
<evidence type="ECO:0000256" key="13">
    <source>
        <dbReference type="SAM" id="Coils"/>
    </source>
</evidence>
<comment type="similarity">
    <text evidence="2">Belongs to the ATPase epsilon chain family.</text>
</comment>
<dbReference type="GeneID" id="105367256"/>
<keyword evidence="4" id="KW-0375">Hydrogen ion transport</keyword>
<evidence type="ECO:0000256" key="5">
    <source>
        <dbReference type="ARBA" id="ARBA00022792"/>
    </source>
</evidence>
<evidence type="ECO:0000256" key="10">
    <source>
        <dbReference type="ARBA" id="ARBA00023196"/>
    </source>
</evidence>
<proteinExistence type="inferred from homology"/>
<evidence type="ECO:0000256" key="12">
    <source>
        <dbReference type="ARBA" id="ARBA00031669"/>
    </source>
</evidence>
<dbReference type="FunFam" id="2.60.15.10:FF:000004">
    <property type="entry name" value="ATP synthase subunit delta, mitochondrial"/>
    <property type="match status" value="1"/>
</dbReference>
<keyword evidence="9" id="KW-0472">Membrane</keyword>
<comment type="subcellular location">
    <subcellularLocation>
        <location evidence="1">Mitochondrion inner membrane</location>
    </subcellularLocation>
</comment>
<evidence type="ECO:0000313" key="16">
    <source>
        <dbReference type="RefSeq" id="XP_011504204.1"/>
    </source>
</evidence>
<keyword evidence="15" id="KW-1185">Reference proteome</keyword>
<dbReference type="Gene3D" id="1.20.5.440">
    <property type="entry name" value="ATP synthase delta/epsilon subunit, C-terminal domain"/>
    <property type="match status" value="1"/>
</dbReference>
<dbReference type="GO" id="GO:0046933">
    <property type="term" value="F:proton-transporting ATP synthase activity, rotational mechanism"/>
    <property type="evidence" value="ECO:0007669"/>
    <property type="project" value="InterPro"/>
</dbReference>